<keyword evidence="6" id="KW-1185">Reference proteome</keyword>
<comment type="caution">
    <text evidence="5">The sequence shown here is derived from an EMBL/GenBank/DDBJ whole genome shotgun (WGS) entry which is preliminary data.</text>
</comment>
<evidence type="ECO:0000259" key="4">
    <source>
        <dbReference type="Pfam" id="PF26593"/>
    </source>
</evidence>
<feature type="transmembrane region" description="Helical" evidence="3">
    <location>
        <begin position="56"/>
        <end position="75"/>
    </location>
</feature>
<feature type="compositionally biased region" description="Polar residues" evidence="2">
    <location>
        <begin position="361"/>
        <end position="375"/>
    </location>
</feature>
<dbReference type="RefSeq" id="WP_247381599.1">
    <property type="nucleotide sequence ID" value="NZ_JALLGV010000011.1"/>
</dbReference>
<dbReference type="InterPro" id="IPR027417">
    <property type="entry name" value="P-loop_NTPase"/>
</dbReference>
<feature type="transmembrane region" description="Helical" evidence="3">
    <location>
        <begin position="27"/>
        <end position="49"/>
    </location>
</feature>
<dbReference type="Gene3D" id="3.40.50.300">
    <property type="entry name" value="P-loop containing nucleotide triphosphate hydrolases"/>
    <property type="match status" value="2"/>
</dbReference>
<accession>A0ABD6CEF0</accession>
<dbReference type="InterPro" id="IPR051162">
    <property type="entry name" value="T4SS_component"/>
</dbReference>
<keyword evidence="3" id="KW-1133">Transmembrane helix</keyword>
<dbReference type="PANTHER" id="PTHR30121:SF6">
    <property type="entry name" value="SLR6007 PROTEIN"/>
    <property type="match status" value="1"/>
</dbReference>
<feature type="compositionally biased region" description="Acidic residues" evidence="2">
    <location>
        <begin position="389"/>
        <end position="405"/>
    </location>
</feature>
<evidence type="ECO:0000256" key="2">
    <source>
        <dbReference type="SAM" id="MobiDB-lite"/>
    </source>
</evidence>
<evidence type="ECO:0000256" key="1">
    <source>
        <dbReference type="SAM" id="Coils"/>
    </source>
</evidence>
<evidence type="ECO:0000313" key="5">
    <source>
        <dbReference type="EMBL" id="MFD1588224.1"/>
    </source>
</evidence>
<reference evidence="5 6" key="1">
    <citation type="journal article" date="2019" name="Int. J. Syst. Evol. Microbiol.">
        <title>The Global Catalogue of Microorganisms (GCM) 10K type strain sequencing project: providing services to taxonomists for standard genome sequencing and annotation.</title>
        <authorList>
            <consortium name="The Broad Institute Genomics Platform"/>
            <consortium name="The Broad Institute Genome Sequencing Center for Infectious Disease"/>
            <person name="Wu L."/>
            <person name="Ma J."/>
        </authorList>
    </citation>
    <scope>NUCLEOTIDE SEQUENCE [LARGE SCALE GENOMIC DNA]</scope>
    <source>
        <strain evidence="5 6">CGMCC 1.12125</strain>
    </source>
</reference>
<dbReference type="Pfam" id="PF26593">
    <property type="entry name" value="TraC-like"/>
    <property type="match status" value="1"/>
</dbReference>
<gene>
    <name evidence="5" type="ORF">ACFR9U_14675</name>
</gene>
<dbReference type="EMBL" id="JBHUDJ010000009">
    <property type="protein sequence ID" value="MFD1588224.1"/>
    <property type="molecule type" value="Genomic_DNA"/>
</dbReference>
<feature type="domain" description="TraC-like" evidence="4">
    <location>
        <begin position="118"/>
        <end position="317"/>
    </location>
</feature>
<sequence>MPQQQIDRDPTQVVPPYVNTGIKLGPIPAAELVLVVPGVLVAVAGLFLLSGMSSALVIALGVLLALTAFLVVLSSHDFTSPRDKLYAPRLKLKNWLQLPMSHETAAEETVHGVEQIHSNGFVKMADGRLVGLVRLHGRNTDKATESELNLLVGQLAKGIDEDIKDFNFEFYSTTSRVDPAEITEPYRKAANSEELAGPEWFDLRNLLYDIDQWHEEQETVWQPRKWRHYVRVEVKPEEVSVRKQTVQSRGRRLLELFVPFLTDDTLEEQKRRKKMVETLHRRLSTLEHDVFSPIDGVSVDRVSPEELAALVADKWTGTEQSNSLSQEQVCTDSSVSTWPHIREWMDTGDVPDHVEGDVDLESTQTGPVTVRSNQPGGKAADGGATQVAPEEDSDSDDQSEDESDTAEGGPDRSRLATATQVMPDRLLAAVERIPSVGDEATTADGANPEDLYERHQSVGLQDRLAPESYDIDTGFVRVGDQFCKTFWLASWPANPESMLLQDLYTIQGVDVDVNIKCRPRDRASTIHELEHLIAEIDAEAVEREAETDVSSVALTDDLDTYMTMYKLLQQSNTQPWDINAYVTVRVGNEAALDKAEERIDELLDDQASTMDLYKIRALDEKADQVHDILESKPADMMALAPASKQKLMFESCGPVGRDVYDDNSFRNRYRMTLGGTPAATFPPATRYMQEDSGVEYGRSVQNGTVLKADPFNRGGAPHQLTIAPSGSGKTYAVGKRALRWWAADPGNRTLILCDTMGGFDDIVDLCNGEHIVVDGADTINPLDVEEPPEAVLENTDISVDPFRMAVDSGREFIARIVSISGPDPDKYSSTIEECIEHTFIDHGITPDDIEVDEQPTLDDFIETAKEMARHPGRFTMGDTEREKEHKAQQAAELLDYLSGFKETGKYNHLRGETEVSIDPGEVTYLDLQQIEGQGDADKSAMLHLMLTQAYQTVKRAPGQTMFVIDEAHYLLHSDEMVQWLQRAARHWRHHDAMMWFVSQDPDEFVATTDQEADSHRETITGQCSTVEFFNTPKLDREIARDGFGMNEKDITFVKQDATPGEAGVGYTEALVDFRDVEGWLRTLVQASPIEDEILSDDDEDEDE</sequence>
<dbReference type="SUPFAM" id="SSF52540">
    <property type="entry name" value="P-loop containing nucleoside triphosphate hydrolases"/>
    <property type="match status" value="1"/>
</dbReference>
<dbReference type="AlphaFoldDB" id="A0ABD6CEF0"/>
<dbReference type="PANTHER" id="PTHR30121">
    <property type="entry name" value="UNCHARACTERIZED PROTEIN YJGR-RELATED"/>
    <property type="match status" value="1"/>
</dbReference>
<protein>
    <submittedName>
        <fullName evidence="5">VirB4 family type IV secretion system protein</fullName>
    </submittedName>
</protein>
<name>A0ABD6CEF0_9EURY</name>
<evidence type="ECO:0000313" key="6">
    <source>
        <dbReference type="Proteomes" id="UP001597119"/>
    </source>
</evidence>
<proteinExistence type="predicted"/>
<feature type="region of interest" description="Disordered" evidence="2">
    <location>
        <begin position="346"/>
        <end position="416"/>
    </location>
</feature>
<feature type="compositionally biased region" description="Basic and acidic residues" evidence="2">
    <location>
        <begin position="346"/>
        <end position="356"/>
    </location>
</feature>
<keyword evidence="3" id="KW-0812">Transmembrane</keyword>
<organism evidence="5 6">
    <name type="scientific">Halorientalis brevis</name>
    <dbReference type="NCBI Taxonomy" id="1126241"/>
    <lineage>
        <taxon>Archaea</taxon>
        <taxon>Methanobacteriati</taxon>
        <taxon>Methanobacteriota</taxon>
        <taxon>Stenosarchaea group</taxon>
        <taxon>Halobacteria</taxon>
        <taxon>Halobacteriales</taxon>
        <taxon>Haloarculaceae</taxon>
        <taxon>Halorientalis</taxon>
    </lineage>
</organism>
<keyword evidence="1" id="KW-0175">Coiled coil</keyword>
<dbReference type="InterPro" id="IPR058596">
    <property type="entry name" value="TraC-like_dom"/>
</dbReference>
<feature type="coiled-coil region" evidence="1">
    <location>
        <begin position="585"/>
        <end position="612"/>
    </location>
</feature>
<evidence type="ECO:0000256" key="3">
    <source>
        <dbReference type="SAM" id="Phobius"/>
    </source>
</evidence>
<dbReference type="Proteomes" id="UP001597119">
    <property type="component" value="Unassembled WGS sequence"/>
</dbReference>
<keyword evidence="3" id="KW-0472">Membrane</keyword>